<dbReference type="Proteomes" id="UP001589906">
    <property type="component" value="Unassembled WGS sequence"/>
</dbReference>
<proteinExistence type="predicted"/>
<evidence type="ECO:0000313" key="2">
    <source>
        <dbReference type="EMBL" id="MFC0633997.1"/>
    </source>
</evidence>
<protein>
    <recommendedName>
        <fullName evidence="4">Cytochrome C oxidase assembly protein</fullName>
    </recommendedName>
</protein>
<dbReference type="RefSeq" id="WP_376835969.1">
    <property type="nucleotide sequence ID" value="NZ_JBHLSW010000006.1"/>
</dbReference>
<organism evidence="2 3">
    <name type="scientific">Brevundimonas balnearis</name>
    <dbReference type="NCBI Taxonomy" id="1572858"/>
    <lineage>
        <taxon>Bacteria</taxon>
        <taxon>Pseudomonadati</taxon>
        <taxon>Pseudomonadota</taxon>
        <taxon>Alphaproteobacteria</taxon>
        <taxon>Caulobacterales</taxon>
        <taxon>Caulobacteraceae</taxon>
        <taxon>Brevundimonas</taxon>
    </lineage>
</organism>
<comment type="caution">
    <text evidence="2">The sequence shown here is derived from an EMBL/GenBank/DDBJ whole genome shotgun (WGS) entry which is preliminary data.</text>
</comment>
<sequence length="43" mass="4723">MRLTPDQLAARKRRNLAIALGLVAFMVLVFLTTVLRLQANVAG</sequence>
<dbReference type="EMBL" id="JBHLSW010000006">
    <property type="protein sequence ID" value="MFC0633997.1"/>
    <property type="molecule type" value="Genomic_DNA"/>
</dbReference>
<keyword evidence="1" id="KW-1133">Transmembrane helix</keyword>
<keyword evidence="1" id="KW-0472">Membrane</keyword>
<feature type="transmembrane region" description="Helical" evidence="1">
    <location>
        <begin position="16"/>
        <end position="37"/>
    </location>
</feature>
<evidence type="ECO:0008006" key="4">
    <source>
        <dbReference type="Google" id="ProtNLM"/>
    </source>
</evidence>
<gene>
    <name evidence="2" type="ORF">ACFFGE_08910</name>
</gene>
<evidence type="ECO:0000313" key="3">
    <source>
        <dbReference type="Proteomes" id="UP001589906"/>
    </source>
</evidence>
<accession>A0ABV6R4R3</accession>
<evidence type="ECO:0000256" key="1">
    <source>
        <dbReference type="SAM" id="Phobius"/>
    </source>
</evidence>
<reference evidence="2 3" key="1">
    <citation type="submission" date="2024-09" db="EMBL/GenBank/DDBJ databases">
        <authorList>
            <person name="Sun Q."/>
            <person name="Mori K."/>
        </authorList>
    </citation>
    <scope>NUCLEOTIDE SEQUENCE [LARGE SCALE GENOMIC DNA]</scope>
    <source>
        <strain evidence="2 3">NCAIM B.02621</strain>
    </source>
</reference>
<keyword evidence="1" id="KW-0812">Transmembrane</keyword>
<keyword evidence="3" id="KW-1185">Reference proteome</keyword>
<name>A0ABV6R4R3_9CAUL</name>